<dbReference type="AlphaFoldDB" id="A0A7I8CZR2"/>
<dbReference type="InterPro" id="IPR036237">
    <property type="entry name" value="Xyl_isomerase-like_sf"/>
</dbReference>
<evidence type="ECO:0000313" key="2">
    <source>
        <dbReference type="EMBL" id="BCI60000.1"/>
    </source>
</evidence>
<dbReference type="Proteomes" id="UP000593890">
    <property type="component" value="Chromosome"/>
</dbReference>
<dbReference type="Gene3D" id="3.20.20.150">
    <property type="entry name" value="Divalent-metal-dependent TIM barrel enzymes"/>
    <property type="match status" value="1"/>
</dbReference>
<dbReference type="EMBL" id="AP023321">
    <property type="protein sequence ID" value="BCI60000.1"/>
    <property type="molecule type" value="Genomic_DNA"/>
</dbReference>
<protein>
    <submittedName>
        <fullName evidence="2">Endonuclease</fullName>
    </submittedName>
</protein>
<keyword evidence="3" id="KW-1185">Reference proteome</keyword>
<dbReference type="PANTHER" id="PTHR12110">
    <property type="entry name" value="HYDROXYPYRUVATE ISOMERASE"/>
    <property type="match status" value="1"/>
</dbReference>
<dbReference type="GO" id="GO:0004519">
    <property type="term" value="F:endonuclease activity"/>
    <property type="evidence" value="ECO:0007669"/>
    <property type="project" value="UniProtKB-KW"/>
</dbReference>
<keyword evidence="2" id="KW-0540">Nuclease</keyword>
<dbReference type="SUPFAM" id="SSF51658">
    <property type="entry name" value="Xylose isomerase-like"/>
    <property type="match status" value="1"/>
</dbReference>
<organism evidence="2 3">
    <name type="scientific">Solibaculum mannosilyticum</name>
    <dbReference type="NCBI Taxonomy" id="2780922"/>
    <lineage>
        <taxon>Bacteria</taxon>
        <taxon>Bacillati</taxon>
        <taxon>Bacillota</taxon>
        <taxon>Clostridia</taxon>
        <taxon>Eubacteriales</taxon>
        <taxon>Oscillospiraceae</taxon>
        <taxon>Solibaculum</taxon>
    </lineage>
</organism>
<keyword evidence="2" id="KW-0255">Endonuclease</keyword>
<reference evidence="3" key="1">
    <citation type="submission" date="2020-07" db="EMBL/GenBank/DDBJ databases">
        <title>Complete genome sequencing of Clostridia bacterium strain 12CBH8.</title>
        <authorList>
            <person name="Sakamoto M."/>
            <person name="Murakami T."/>
            <person name="Mori H."/>
        </authorList>
    </citation>
    <scope>NUCLEOTIDE SEQUENCE [LARGE SCALE GENOMIC DNA]</scope>
    <source>
        <strain evidence="3">12CBH8</strain>
    </source>
</reference>
<dbReference type="Pfam" id="PF01261">
    <property type="entry name" value="AP_endonuc_2"/>
    <property type="match status" value="1"/>
</dbReference>
<dbReference type="KEGG" id="sman:C12CBH8_06390"/>
<accession>A0A7I8CZR2</accession>
<proteinExistence type="predicted"/>
<feature type="domain" description="Xylose isomerase-like TIM barrel" evidence="1">
    <location>
        <begin position="19"/>
        <end position="197"/>
    </location>
</feature>
<dbReference type="InterPro" id="IPR050312">
    <property type="entry name" value="IolE/XylAMocC-like"/>
</dbReference>
<evidence type="ECO:0000259" key="1">
    <source>
        <dbReference type="Pfam" id="PF01261"/>
    </source>
</evidence>
<sequence length="204" mass="23760">MHPFTSGYESVMLFSTYMRRYEDSLEFYRRYFEAAARADAKLVVLHGEKTWGKMPKLPMEEYCRRFQQLNEIGQEYGVVLAQENVSGFRSQDPEFLKEMRQMLGDGVKFVLDIKQSVRAGFTPDLILDAMGNNVIHIHVNDHTDVRDCMLPGRGNTDYQALKKRLDQIGYSGQWIIEVYRKDFDEERELLDAAQHLEGILNSHP</sequence>
<keyword evidence="2" id="KW-0378">Hydrolase</keyword>
<name>A0A7I8CZR2_9FIRM</name>
<dbReference type="InterPro" id="IPR013022">
    <property type="entry name" value="Xyl_isomerase-like_TIM-brl"/>
</dbReference>
<gene>
    <name evidence="2" type="ORF">C12CBH8_06390</name>
</gene>
<evidence type="ECO:0000313" key="3">
    <source>
        <dbReference type="Proteomes" id="UP000593890"/>
    </source>
</evidence>